<organism evidence="11 12">
    <name type="scientific">Mucilaginibacter aquariorum</name>
    <dbReference type="NCBI Taxonomy" id="2967225"/>
    <lineage>
        <taxon>Bacteria</taxon>
        <taxon>Pseudomonadati</taxon>
        <taxon>Bacteroidota</taxon>
        <taxon>Sphingobacteriia</taxon>
        <taxon>Sphingobacteriales</taxon>
        <taxon>Sphingobacteriaceae</taxon>
        <taxon>Mucilaginibacter</taxon>
    </lineage>
</organism>
<dbReference type="Gene3D" id="3.30.2090.10">
    <property type="entry name" value="Multidrug efflux transporter AcrB TolC docking domain, DN and DC subdomains"/>
    <property type="match status" value="2"/>
</dbReference>
<evidence type="ECO:0000256" key="4">
    <source>
        <dbReference type="ARBA" id="ARBA00022448"/>
    </source>
</evidence>
<accession>A0ABT1T3X9</accession>
<comment type="similarity">
    <text evidence="3">Belongs to the resistance-nodulation-cell division (RND) (TC 2.A.6) family.</text>
</comment>
<feature type="transmembrane region" description="Helical" evidence="10">
    <location>
        <begin position="878"/>
        <end position="897"/>
    </location>
</feature>
<keyword evidence="12" id="KW-1185">Reference proteome</keyword>
<feature type="transmembrane region" description="Helical" evidence="10">
    <location>
        <begin position="452"/>
        <end position="472"/>
    </location>
</feature>
<evidence type="ECO:0000313" key="12">
    <source>
        <dbReference type="Proteomes" id="UP001204376"/>
    </source>
</evidence>
<dbReference type="Proteomes" id="UP001204376">
    <property type="component" value="Unassembled WGS sequence"/>
</dbReference>
<dbReference type="PRINTS" id="PR00702">
    <property type="entry name" value="ACRIFLAVINRP"/>
</dbReference>
<proteinExistence type="inferred from homology"/>
<name>A0ABT1T3X9_9SPHI</name>
<feature type="transmembrane region" description="Helical" evidence="10">
    <location>
        <begin position="368"/>
        <end position="388"/>
    </location>
</feature>
<dbReference type="InterPro" id="IPR004763">
    <property type="entry name" value="CusA-like"/>
</dbReference>
<feature type="transmembrane region" description="Helical" evidence="10">
    <location>
        <begin position="975"/>
        <end position="996"/>
    </location>
</feature>
<evidence type="ECO:0000256" key="2">
    <source>
        <dbReference type="ARBA" id="ARBA00007613"/>
    </source>
</evidence>
<reference evidence="11 12" key="1">
    <citation type="submission" date="2022-07" db="EMBL/GenBank/DDBJ databases">
        <title>Mucilaginibacter sp. JC4.</title>
        <authorList>
            <person name="Le V."/>
            <person name="Ko S.-R."/>
            <person name="Ahn C.-Y."/>
            <person name="Oh H.-M."/>
        </authorList>
    </citation>
    <scope>NUCLEOTIDE SEQUENCE [LARGE SCALE GENOMIC DNA]</scope>
    <source>
        <strain evidence="11 12">JC4</strain>
    </source>
</reference>
<sequence length="1450" mass="159394">MLNHIIAFSVRNKLIIGLFIIALIGYGSYQFTKLPIDAVPDITDNQVQVITIAPSFGATDIERLVTYPIEQANSNISGLKEIRSFSRFGLSLVTIVFDDATDVYWARQQVAERLQKVQTQIPAGIGTPELGPVSTGLGEIYQYVVRPKKGYAAKFNETDLRTIQDWIVRRQLLGVKGVAEVSSFGGKLKQYSIEIDPNKLLSHNINITDVFKALENNNQNTGGAYIEKGSTVLYIRSQGLLGSVDDINNTVIKNTSDGSPLFIKDVADVKIGYATRYGAMCYNDEGEVAGAVVMMLKGANSSEVIKNVKERIVQIQKTMPEGVVIEPFLDRTKMVNNAIGTVAHNLLEGALIVVFVLVLFLGNFRAGLLVASVIPLAMLFAIIMMNLFGVSGNLMSLGALDFGLIVDGAVIIVEAVMHRLSHSKYFTSVGTLGQEDMDNEVNASASKMMNSAIFGQIIILVVYLPIFTLQGIEGKMFKPMAQTVAFALLGAFILSLTYIPMMSSVFLSKRIKHQPNFSDRLMAKIERAYQSALSRVITFPKTVLLTIICLFIFSAYILTTLGGEFIPALEEGDFAVDTRVLTGSSLNTTIANTQKAAHILKSQFPEVEKVVTKIGSGEVPTDPMPMDASDMMVILKPKGEWTSAKTFNELSEKMGKALQAVPGVTAGFQFPVQMRFNELMTGARQDVVCKIFGEDLDTLAAYAGKLGKIINTVDGAKNLYVEAVAGMPQIIINYNRSAIAQYNLNITDINRVVNTALAGQSTGTLFEGEKRFEVVVKISGEQKRGLKDIQNLLIPTSQGTQIPLYLLAEVQIKDGPNQIQREDAKRRIVVGFNVRGRDVQTIVTELQAKVDKQLKFPTGYYVTYGGAFENLSAAKQRLLIAVPVSLLLIFLLLYFAFNSIKHGLLIYSAIPLSAIGGVLFLALRGMPFSISAGVGFIALFGVAVLNGIVLISEFNQLKKEGMTDLKRIVLMGTKVRLRPVLMTAFVASLGFFPMALSNGAGAEVQRPLATVVIGGLLIATFLTLFVLPVLYIMFEKGFKTSLSATTTTLLSIALLTVISQPSKAQTPITLKAAIDTALKNNLQVRHEQLKANYQQMLIGTAANISQANLFGEFGQINSSYMDTKFGISQSFSFPTVYSRQKQLLKADWNSSVLNVAVNQAMLKKQVSQVFYTMVFMEQKKLLLQRMDSLYLSFYKKATLRLEKGETNILEKTSAETLLDQIQIQLSQLKEDAAILQVQFQLLLNSTGKLMPDNSVYKLTLESAMDTLKLTEHPAIKLIAQQQRIADATILLEKSKLLPDLSVGYNNTSIKGIGADDKLYNGSNRFNSVQLGVGIPIFTGAQKARINSAKVNKQLTESNYSLEMERMASAYQTAIAQYRKYLQTVQYFESKPLKNAELIAKTANQQIAAGNINYLEWVQLINQSTTIKNDYLDAVRSLNEAIIQLNYLTNN</sequence>
<dbReference type="Gene3D" id="3.30.70.1440">
    <property type="entry name" value="Multidrug efflux transporter AcrB pore domain"/>
    <property type="match status" value="1"/>
</dbReference>
<comment type="similarity">
    <text evidence="2">Belongs to the outer membrane factor (OMF) (TC 1.B.17) family.</text>
</comment>
<keyword evidence="9" id="KW-0175">Coiled coil</keyword>
<dbReference type="NCBIfam" id="TIGR00914">
    <property type="entry name" value="2A0601"/>
    <property type="match status" value="1"/>
</dbReference>
<comment type="caution">
    <text evidence="11">The sequence shown here is derived from an EMBL/GenBank/DDBJ whole genome shotgun (WGS) entry which is preliminary data.</text>
</comment>
<feature type="transmembrane region" description="Helical" evidence="10">
    <location>
        <begin position="12"/>
        <end position="29"/>
    </location>
</feature>
<evidence type="ECO:0000256" key="8">
    <source>
        <dbReference type="ARBA" id="ARBA00023136"/>
    </source>
</evidence>
<dbReference type="Gene3D" id="1.20.1640.10">
    <property type="entry name" value="Multidrug efflux transporter AcrB transmembrane domain"/>
    <property type="match status" value="2"/>
</dbReference>
<evidence type="ECO:0000256" key="7">
    <source>
        <dbReference type="ARBA" id="ARBA00022989"/>
    </source>
</evidence>
<protein>
    <submittedName>
        <fullName evidence="11">CusA/CzcA family heavy metal efflux RND transporter</fullName>
    </submittedName>
</protein>
<keyword evidence="8 10" id="KW-0472">Membrane</keyword>
<dbReference type="InterPro" id="IPR003423">
    <property type="entry name" value="OMP_efflux"/>
</dbReference>
<dbReference type="SUPFAM" id="SSF82714">
    <property type="entry name" value="Multidrug efflux transporter AcrB TolC docking domain, DN and DC subdomains"/>
    <property type="match status" value="2"/>
</dbReference>
<evidence type="ECO:0000256" key="1">
    <source>
        <dbReference type="ARBA" id="ARBA00004651"/>
    </source>
</evidence>
<dbReference type="RefSeq" id="WP_256539448.1">
    <property type="nucleotide sequence ID" value="NZ_JANHOH010000002.1"/>
</dbReference>
<dbReference type="Pfam" id="PF00873">
    <property type="entry name" value="ACR_tran"/>
    <property type="match status" value="1"/>
</dbReference>
<comment type="subcellular location">
    <subcellularLocation>
        <location evidence="1">Cell membrane</location>
        <topology evidence="1">Multi-pass membrane protein</topology>
    </subcellularLocation>
</comment>
<feature type="transmembrane region" description="Helical" evidence="10">
    <location>
        <begin position="929"/>
        <end position="954"/>
    </location>
</feature>
<feature type="transmembrane region" description="Helical" evidence="10">
    <location>
        <begin position="1041"/>
        <end position="1059"/>
    </location>
</feature>
<feature type="transmembrane region" description="Helical" evidence="10">
    <location>
        <begin position="904"/>
        <end position="923"/>
    </location>
</feature>
<evidence type="ECO:0000256" key="3">
    <source>
        <dbReference type="ARBA" id="ARBA00010942"/>
    </source>
</evidence>
<dbReference type="SUPFAM" id="SSF82866">
    <property type="entry name" value="Multidrug efflux transporter AcrB transmembrane domain"/>
    <property type="match status" value="2"/>
</dbReference>
<evidence type="ECO:0000313" key="11">
    <source>
        <dbReference type="EMBL" id="MCQ6959262.1"/>
    </source>
</evidence>
<feature type="transmembrane region" description="Helical" evidence="10">
    <location>
        <begin position="342"/>
        <end position="361"/>
    </location>
</feature>
<feature type="transmembrane region" description="Helical" evidence="10">
    <location>
        <begin position="543"/>
        <end position="563"/>
    </location>
</feature>
<evidence type="ECO:0000256" key="6">
    <source>
        <dbReference type="ARBA" id="ARBA00022692"/>
    </source>
</evidence>
<keyword evidence="6 10" id="KW-0812">Transmembrane</keyword>
<keyword evidence="4" id="KW-0813">Transport</keyword>
<evidence type="ECO:0000256" key="9">
    <source>
        <dbReference type="SAM" id="Coils"/>
    </source>
</evidence>
<dbReference type="Gene3D" id="1.20.1600.10">
    <property type="entry name" value="Outer membrane efflux proteins (OEP)"/>
    <property type="match status" value="1"/>
</dbReference>
<dbReference type="Gene3D" id="3.30.70.1430">
    <property type="entry name" value="Multidrug efflux transporter AcrB pore domain"/>
    <property type="match status" value="2"/>
</dbReference>
<keyword evidence="7 10" id="KW-1133">Transmembrane helix</keyword>
<gene>
    <name evidence="11" type="ORF">NPE20_14900</name>
</gene>
<feature type="transmembrane region" description="Helical" evidence="10">
    <location>
        <begin position="1008"/>
        <end position="1034"/>
    </location>
</feature>
<dbReference type="InterPro" id="IPR027463">
    <property type="entry name" value="AcrB_DN_DC_subdom"/>
</dbReference>
<dbReference type="Gene3D" id="3.30.70.1320">
    <property type="entry name" value="Multidrug efflux transporter AcrB pore domain like"/>
    <property type="match status" value="1"/>
</dbReference>
<dbReference type="InterPro" id="IPR001036">
    <property type="entry name" value="Acrflvin-R"/>
</dbReference>
<evidence type="ECO:0000256" key="10">
    <source>
        <dbReference type="SAM" id="Phobius"/>
    </source>
</evidence>
<dbReference type="Pfam" id="PF02321">
    <property type="entry name" value="OEP"/>
    <property type="match status" value="1"/>
</dbReference>
<dbReference type="SUPFAM" id="SSF56954">
    <property type="entry name" value="Outer membrane efflux proteins (OEP)"/>
    <property type="match status" value="1"/>
</dbReference>
<dbReference type="PANTHER" id="PTHR32063:SF24">
    <property type="entry name" value="CATION EFFLUX SYSTEM (ACRB_ACRD_ACRF FAMILY)"/>
    <property type="match status" value="1"/>
</dbReference>
<dbReference type="EMBL" id="JANHOH010000002">
    <property type="protein sequence ID" value="MCQ6959262.1"/>
    <property type="molecule type" value="Genomic_DNA"/>
</dbReference>
<keyword evidence="5" id="KW-1003">Cell membrane</keyword>
<feature type="transmembrane region" description="Helical" evidence="10">
    <location>
        <begin position="394"/>
        <end position="416"/>
    </location>
</feature>
<feature type="transmembrane region" description="Helical" evidence="10">
    <location>
        <begin position="484"/>
        <end position="507"/>
    </location>
</feature>
<feature type="coiled-coil region" evidence="9">
    <location>
        <begin position="1211"/>
        <end position="1238"/>
    </location>
</feature>
<dbReference type="SUPFAM" id="SSF82693">
    <property type="entry name" value="Multidrug efflux transporter AcrB pore domain, PN1, PN2, PC1 and PC2 subdomains"/>
    <property type="match status" value="2"/>
</dbReference>
<evidence type="ECO:0000256" key="5">
    <source>
        <dbReference type="ARBA" id="ARBA00022475"/>
    </source>
</evidence>
<dbReference type="PANTHER" id="PTHR32063">
    <property type="match status" value="1"/>
</dbReference>